<dbReference type="InterPro" id="IPR005151">
    <property type="entry name" value="Tail-specific_protease"/>
</dbReference>
<dbReference type="Proteomes" id="UP001324380">
    <property type="component" value="Chromosome"/>
</dbReference>
<evidence type="ECO:0000259" key="1">
    <source>
        <dbReference type="SMART" id="SM00245"/>
    </source>
</evidence>
<reference evidence="2 3" key="1">
    <citation type="submission" date="2023-11" db="EMBL/GenBank/DDBJ databases">
        <title>Analysis of the Genomes of Mucilaginibacter gossypii cycad 4 and M. sabulilitoris SNA2: microbes with the potential for plant growth promotion.</title>
        <authorList>
            <person name="Hirsch A.M."/>
            <person name="Humm E."/>
            <person name="Rubbi M."/>
            <person name="Del Vecchio G."/>
            <person name="Ha S.M."/>
            <person name="Pellegrini M."/>
            <person name="Gunsalus R.P."/>
        </authorList>
    </citation>
    <scope>NUCLEOTIDE SEQUENCE [LARGE SCALE GENOMIC DNA]</scope>
    <source>
        <strain evidence="2 3">SNA2</strain>
    </source>
</reference>
<dbReference type="SMART" id="SM00245">
    <property type="entry name" value="TSPc"/>
    <property type="match status" value="1"/>
</dbReference>
<evidence type="ECO:0000313" key="2">
    <source>
        <dbReference type="EMBL" id="WPU91479.1"/>
    </source>
</evidence>
<dbReference type="SUPFAM" id="SSF52096">
    <property type="entry name" value="ClpP/crotonase"/>
    <property type="match status" value="1"/>
</dbReference>
<dbReference type="Pfam" id="PF03572">
    <property type="entry name" value="Peptidase_S41"/>
    <property type="match status" value="1"/>
</dbReference>
<dbReference type="Gene3D" id="3.30.750.170">
    <property type="match status" value="1"/>
</dbReference>
<sequence length="420" mass="45716">MRKSGIIVLIGIVTGVSACEKVAEIPADIPISPTTGTRVQFTLDSIFLYARQIYLWNDIIPTYAAFNPRGYATGSDAAGAFEKELFDITQLKINPQTSMAYEAGVSSGTPKYSFLTEKGEGGNLAAVGSPSLPALLKDTIIINENKPVAYIALGSFPELYTCQTVLDEAFSKFAVVSPQQLVVDLRSNGGGFVETAEYIANLIAPQSLNGKVMFSEQYNSLLQNGQATILKNQPYLDANGKPVTYMGRQATMADVDYTESANTHRFNKKGSLQSVKDIYFITSFRTASASELLISSLKPYFNIKLVGETTFGKPVGFFPVTIDIYSVYLSSFLIRNAQGWSAYFQGIPPDVFVAEQDNPVLGDPMEACLSNVLKLINGSSGLNTVNKKTVQANIFHKRASSSISLVQNSMIENRLKLKTN</sequence>
<dbReference type="PANTHER" id="PTHR32060">
    <property type="entry name" value="TAIL-SPECIFIC PROTEASE"/>
    <property type="match status" value="1"/>
</dbReference>
<dbReference type="Gene3D" id="3.90.226.10">
    <property type="entry name" value="2-enoyl-CoA Hydratase, Chain A, domain 1"/>
    <property type="match status" value="1"/>
</dbReference>
<protein>
    <submittedName>
        <fullName evidence="2">S41 family peptidase</fullName>
    </submittedName>
</protein>
<organism evidence="2 3">
    <name type="scientific">Mucilaginibacter sabulilitoris</name>
    <dbReference type="NCBI Taxonomy" id="1173583"/>
    <lineage>
        <taxon>Bacteria</taxon>
        <taxon>Pseudomonadati</taxon>
        <taxon>Bacteroidota</taxon>
        <taxon>Sphingobacteriia</taxon>
        <taxon>Sphingobacteriales</taxon>
        <taxon>Sphingobacteriaceae</taxon>
        <taxon>Mucilaginibacter</taxon>
    </lineage>
</organism>
<dbReference type="RefSeq" id="WP_321560645.1">
    <property type="nucleotide sequence ID" value="NZ_CP139558.1"/>
</dbReference>
<accession>A0ABZ0TFE1</accession>
<proteinExistence type="predicted"/>
<keyword evidence="3" id="KW-1185">Reference proteome</keyword>
<dbReference type="PANTHER" id="PTHR32060:SF30">
    <property type="entry name" value="CARBOXY-TERMINAL PROCESSING PROTEASE CTPA"/>
    <property type="match status" value="1"/>
</dbReference>
<dbReference type="EMBL" id="CP139558">
    <property type="protein sequence ID" value="WPU91479.1"/>
    <property type="molecule type" value="Genomic_DNA"/>
</dbReference>
<feature type="domain" description="Tail specific protease" evidence="1">
    <location>
        <begin position="129"/>
        <end position="354"/>
    </location>
</feature>
<evidence type="ECO:0000313" key="3">
    <source>
        <dbReference type="Proteomes" id="UP001324380"/>
    </source>
</evidence>
<dbReference type="PROSITE" id="PS51257">
    <property type="entry name" value="PROKAR_LIPOPROTEIN"/>
    <property type="match status" value="1"/>
</dbReference>
<name>A0ABZ0TFE1_9SPHI</name>
<gene>
    <name evidence="2" type="ORF">SNE25_19355</name>
</gene>
<dbReference type="InterPro" id="IPR029045">
    <property type="entry name" value="ClpP/crotonase-like_dom_sf"/>
</dbReference>